<evidence type="ECO:0000256" key="1">
    <source>
        <dbReference type="ARBA" id="ARBA00012513"/>
    </source>
</evidence>
<dbReference type="InterPro" id="IPR008271">
    <property type="entry name" value="Ser/Thr_kinase_AS"/>
</dbReference>
<dbReference type="EC" id="2.7.11.1" evidence="1"/>
<dbReference type="PROSITE" id="PS50011">
    <property type="entry name" value="PROTEIN_KINASE_DOM"/>
    <property type="match status" value="1"/>
</dbReference>
<dbReference type="PROSITE" id="PS00107">
    <property type="entry name" value="PROTEIN_KINASE_ATP"/>
    <property type="match status" value="1"/>
</dbReference>
<feature type="binding site" evidence="6">
    <location>
        <position position="174"/>
    </location>
    <ligand>
        <name>ATP</name>
        <dbReference type="ChEBI" id="CHEBI:30616"/>
    </ligand>
</feature>
<evidence type="ECO:0000259" key="8">
    <source>
        <dbReference type="PROSITE" id="PS50011"/>
    </source>
</evidence>
<name>A0A8J7PGV4_9BACT</name>
<evidence type="ECO:0000256" key="7">
    <source>
        <dbReference type="SAM" id="Phobius"/>
    </source>
</evidence>
<dbReference type="Proteomes" id="UP000664277">
    <property type="component" value="Unassembled WGS sequence"/>
</dbReference>
<dbReference type="CDD" id="cd14014">
    <property type="entry name" value="STKc_PknB_like"/>
    <property type="match status" value="1"/>
</dbReference>
<proteinExistence type="predicted"/>
<organism evidence="9 10">
    <name type="scientific">Candidatus Obscuribacter phosphatis</name>
    <dbReference type="NCBI Taxonomy" id="1906157"/>
    <lineage>
        <taxon>Bacteria</taxon>
        <taxon>Bacillati</taxon>
        <taxon>Candidatus Melainabacteria</taxon>
        <taxon>Candidatus Obscuribacterales</taxon>
        <taxon>Candidatus Obscuribacteraceae</taxon>
        <taxon>Candidatus Obscuribacter</taxon>
    </lineage>
</organism>
<dbReference type="GO" id="GO:0004674">
    <property type="term" value="F:protein serine/threonine kinase activity"/>
    <property type="evidence" value="ECO:0007669"/>
    <property type="project" value="UniProtKB-KW"/>
</dbReference>
<dbReference type="InterPro" id="IPR000719">
    <property type="entry name" value="Prot_kinase_dom"/>
</dbReference>
<keyword evidence="4 9" id="KW-0418">Kinase</keyword>
<protein>
    <recommendedName>
        <fullName evidence="1">non-specific serine/threonine protein kinase</fullName>
        <ecNumber evidence="1">2.7.11.1</ecNumber>
    </recommendedName>
</protein>
<comment type="caution">
    <text evidence="9">The sequence shown here is derived from an EMBL/GenBank/DDBJ whole genome shotgun (WGS) entry which is preliminary data.</text>
</comment>
<keyword evidence="7" id="KW-1133">Transmembrane helix</keyword>
<dbReference type="PANTHER" id="PTHR43289">
    <property type="entry name" value="MITOGEN-ACTIVATED PROTEIN KINASE KINASE KINASE 20-RELATED"/>
    <property type="match status" value="1"/>
</dbReference>
<dbReference type="InterPro" id="IPR011009">
    <property type="entry name" value="Kinase-like_dom_sf"/>
</dbReference>
<evidence type="ECO:0000256" key="4">
    <source>
        <dbReference type="ARBA" id="ARBA00022777"/>
    </source>
</evidence>
<dbReference type="EMBL" id="JAFLCK010000006">
    <property type="protein sequence ID" value="MBN8659868.1"/>
    <property type="molecule type" value="Genomic_DNA"/>
</dbReference>
<accession>A0A8J7PGV4</accession>
<feature type="domain" description="Protein kinase" evidence="8">
    <location>
        <begin position="145"/>
        <end position="412"/>
    </location>
</feature>
<keyword evidence="3 6" id="KW-0547">Nucleotide-binding</keyword>
<dbReference type="AlphaFoldDB" id="A0A8J7PGV4"/>
<feature type="transmembrane region" description="Helical" evidence="7">
    <location>
        <begin position="447"/>
        <end position="469"/>
    </location>
</feature>
<evidence type="ECO:0000313" key="10">
    <source>
        <dbReference type="Proteomes" id="UP000664277"/>
    </source>
</evidence>
<dbReference type="Gene3D" id="1.10.510.10">
    <property type="entry name" value="Transferase(Phosphotransferase) domain 1"/>
    <property type="match status" value="1"/>
</dbReference>
<dbReference type="GO" id="GO:0005524">
    <property type="term" value="F:ATP binding"/>
    <property type="evidence" value="ECO:0007669"/>
    <property type="project" value="UniProtKB-UniRule"/>
</dbReference>
<evidence type="ECO:0000256" key="3">
    <source>
        <dbReference type="ARBA" id="ARBA00022741"/>
    </source>
</evidence>
<keyword evidence="9" id="KW-0723">Serine/threonine-protein kinase</keyword>
<dbReference type="SUPFAM" id="SSF52047">
    <property type="entry name" value="RNI-like"/>
    <property type="match status" value="1"/>
</dbReference>
<dbReference type="Gene3D" id="3.30.200.20">
    <property type="entry name" value="Phosphorylase Kinase, domain 1"/>
    <property type="match status" value="1"/>
</dbReference>
<keyword evidence="7" id="KW-0472">Membrane</keyword>
<dbReference type="SUPFAM" id="SSF56112">
    <property type="entry name" value="Protein kinase-like (PK-like)"/>
    <property type="match status" value="1"/>
</dbReference>
<evidence type="ECO:0000256" key="6">
    <source>
        <dbReference type="PROSITE-ProRule" id="PRU10141"/>
    </source>
</evidence>
<dbReference type="Pfam" id="PF00069">
    <property type="entry name" value="Pkinase"/>
    <property type="match status" value="1"/>
</dbReference>
<sequence length="787" mass="88479">MAIDKASNDSNKSNICPRCKLRRVDQNRLGSITSFVLIDLSCRCDIGAAAPREILSGKKSPSRLCRRCNKLVAEQSAAGSLTGFFFKAQRCQCQKPLLTESDHLHTRFRTKRNRTANYGFKTGFARQSSQLKQYIKPGTVIGNAFKLLVLVGEGGMGSVYKAKHLATGRTCAIKLLAPDLISQESFKRFRDEAKIAASLNHPSICHIYDLGIDTGVEQEVLPYYAMDYVDGANLQELIAENGPLSVGATLEIFIEICEGLAYAHRKGIIHKDLKPANFMLFYEEDDRLGLKILDFGISELEFNRWQDSEIVGSAAYMSPEQFRVGAIDKRSDIYSLGISMFETLTGEPPYVCESFDAYQNAHQDLSPPTLSDKTGLEFSTQLEAIISKCLEKQKERRYQSASELAIDLKRAIESKPLQFADDELVLEQNRTFNTEVGKREGYRGRGFLRVSLSLFAALVLVSAVTFTFLNLRKTDREVMTILNQEPSPPNLLVQSGRLFDNKWAIARSPKEVVIDLDKFGYGTLRTIDGPLPADKGSITLPSDSKLVFIPNQTFIKDRAAWFNLDLMPFWEIRLPENCKIEADALEMLIDTAPEHTHSIVMRKIESAGEVPSYASPKLYNIDIGHSKLSLCKAADFTKTVESHRYALDGWSADEIDQAIKSIRRKEEVFSLRLDDCKLKDSTLTELAKLENLKTLEVRNCDIDNKKLALIAKIKHLKRLHLGEAKLSPGADIIVDRMHELGYLAVNTGKTEQVEDELWLMAKLHNVEFHPKDDGKDDYSEIRNLPID</sequence>
<evidence type="ECO:0000256" key="5">
    <source>
        <dbReference type="ARBA" id="ARBA00022840"/>
    </source>
</evidence>
<dbReference type="PROSITE" id="PS00108">
    <property type="entry name" value="PROTEIN_KINASE_ST"/>
    <property type="match status" value="1"/>
</dbReference>
<dbReference type="Gene3D" id="3.80.10.10">
    <property type="entry name" value="Ribonuclease Inhibitor"/>
    <property type="match status" value="1"/>
</dbReference>
<evidence type="ECO:0000256" key="2">
    <source>
        <dbReference type="ARBA" id="ARBA00022679"/>
    </source>
</evidence>
<evidence type="ECO:0000313" key="9">
    <source>
        <dbReference type="EMBL" id="MBN8659868.1"/>
    </source>
</evidence>
<dbReference type="SMART" id="SM00220">
    <property type="entry name" value="S_TKc"/>
    <property type="match status" value="1"/>
</dbReference>
<dbReference type="InterPro" id="IPR032675">
    <property type="entry name" value="LRR_dom_sf"/>
</dbReference>
<reference evidence="9" key="1">
    <citation type="submission" date="2021-02" db="EMBL/GenBank/DDBJ databases">
        <title>Genome-Resolved Metagenomics of a Microbial Community Performing Photosynthetic Biological Nutrient Removal.</title>
        <authorList>
            <person name="Mcdaniel E.A."/>
        </authorList>
    </citation>
    <scope>NUCLEOTIDE SEQUENCE</scope>
    <source>
        <strain evidence="9">UWPOB_OBS1</strain>
    </source>
</reference>
<keyword evidence="7" id="KW-0812">Transmembrane</keyword>
<keyword evidence="5 6" id="KW-0067">ATP-binding</keyword>
<keyword evidence="2" id="KW-0808">Transferase</keyword>
<dbReference type="InterPro" id="IPR017441">
    <property type="entry name" value="Protein_kinase_ATP_BS"/>
</dbReference>
<dbReference type="PANTHER" id="PTHR43289:SF6">
    <property type="entry name" value="SERINE_THREONINE-PROTEIN KINASE NEKL-3"/>
    <property type="match status" value="1"/>
</dbReference>
<gene>
    <name evidence="9" type="ORF">J0M35_05860</name>
</gene>